<dbReference type="PANTHER" id="PTHR15503:SF36">
    <property type="entry name" value="RETROTRANSPOSON GAG-LIKE PROTEIN 5"/>
    <property type="match status" value="1"/>
</dbReference>
<proteinExistence type="predicted"/>
<dbReference type="OMA" id="RRCRMED"/>
<dbReference type="GO" id="GO:0008270">
    <property type="term" value="F:zinc ion binding"/>
    <property type="evidence" value="ECO:0007669"/>
    <property type="project" value="UniProtKB-KW"/>
</dbReference>
<dbReference type="Pfam" id="PF03732">
    <property type="entry name" value="Retrotrans_gag"/>
    <property type="match status" value="1"/>
</dbReference>
<dbReference type="InterPro" id="IPR001878">
    <property type="entry name" value="Znf_CCHC"/>
</dbReference>
<dbReference type="Ensembl" id="ENSOMET00000011179.1">
    <property type="protein sequence ID" value="ENSOMEP00000003219.1"/>
    <property type="gene ID" value="ENSOMEG00000004143.1"/>
</dbReference>
<dbReference type="PaxDb" id="30732-ENSOMEP00000003219"/>
<keyword evidence="1" id="KW-0862">Zinc</keyword>
<dbReference type="PANTHER" id="PTHR15503">
    <property type="entry name" value="LDOC1 RELATED"/>
    <property type="match status" value="1"/>
</dbReference>
<evidence type="ECO:0000313" key="4">
    <source>
        <dbReference type="Proteomes" id="UP000261560"/>
    </source>
</evidence>
<name>A0A3B3BDH1_ORYME</name>
<keyword evidence="1" id="KW-0863">Zinc-finger</keyword>
<evidence type="ECO:0000313" key="3">
    <source>
        <dbReference type="Ensembl" id="ENSOMEP00000003219.1"/>
    </source>
</evidence>
<accession>A0A3B3BDH1</accession>
<dbReference type="Gene3D" id="4.10.60.10">
    <property type="entry name" value="Zinc finger, CCHC-type"/>
    <property type="match status" value="1"/>
</dbReference>
<dbReference type="GO" id="GO:0003676">
    <property type="term" value="F:nucleic acid binding"/>
    <property type="evidence" value="ECO:0007669"/>
    <property type="project" value="InterPro"/>
</dbReference>
<sequence>LKDENELARMDPKGTLEWRAQVEATLSKHEDHFSQVCEKMNELCKEVNALSGLVKSASSARVSTPVGSYQECPVAPPERFSGDPAQCRTFISQCDLYFTSQPSRFLSESAKVAFAILFLTGKAGRWGTAEWGRRSQVCSSFKHFSDALRQVFDPVTPEIEAGLNLPRLSQNNRSVDDYAIEFRTLAADCSWGERALTDVFYQGLNDFIKDELAARDCPTSFDALVELASRIDRRMRDRRREKGRRQFTIKPLFFKTDRTSAATTRGSEEEAGEPMQLGYLRLSPEERERRQKQNLCFYCGEAGHQVGTCPVKDKAQPSSSPAGAGFFFVKKKDYRLQRIK</sequence>
<dbReference type="Proteomes" id="UP000261560">
    <property type="component" value="Unplaced"/>
</dbReference>
<organism evidence="3 4">
    <name type="scientific">Oryzias melastigma</name>
    <name type="common">Marine medaka</name>
    <dbReference type="NCBI Taxonomy" id="30732"/>
    <lineage>
        <taxon>Eukaryota</taxon>
        <taxon>Metazoa</taxon>
        <taxon>Chordata</taxon>
        <taxon>Craniata</taxon>
        <taxon>Vertebrata</taxon>
        <taxon>Euteleostomi</taxon>
        <taxon>Actinopterygii</taxon>
        <taxon>Neopterygii</taxon>
        <taxon>Teleostei</taxon>
        <taxon>Neoteleostei</taxon>
        <taxon>Acanthomorphata</taxon>
        <taxon>Ovalentaria</taxon>
        <taxon>Atherinomorphae</taxon>
        <taxon>Beloniformes</taxon>
        <taxon>Adrianichthyidae</taxon>
        <taxon>Oryziinae</taxon>
        <taxon>Oryzias</taxon>
    </lineage>
</organism>
<reference evidence="3" key="1">
    <citation type="submission" date="2025-08" db="UniProtKB">
        <authorList>
            <consortium name="Ensembl"/>
        </authorList>
    </citation>
    <scope>IDENTIFICATION</scope>
</reference>
<dbReference type="AlphaFoldDB" id="A0A3B3BDH1"/>
<dbReference type="STRING" id="30732.ENSOMEP00000003219"/>
<dbReference type="GeneTree" id="ENSGT00950000183173"/>
<dbReference type="InterPro" id="IPR005162">
    <property type="entry name" value="Retrotrans_gag_dom"/>
</dbReference>
<dbReference type="InterPro" id="IPR036875">
    <property type="entry name" value="Znf_CCHC_sf"/>
</dbReference>
<feature type="domain" description="CCHC-type" evidence="2">
    <location>
        <begin position="296"/>
        <end position="310"/>
    </location>
</feature>
<dbReference type="SUPFAM" id="SSF57756">
    <property type="entry name" value="Retrovirus zinc finger-like domains"/>
    <property type="match status" value="1"/>
</dbReference>
<dbReference type="PROSITE" id="PS50158">
    <property type="entry name" value="ZF_CCHC"/>
    <property type="match status" value="1"/>
</dbReference>
<keyword evidence="4" id="KW-1185">Reference proteome</keyword>
<reference evidence="3" key="2">
    <citation type="submission" date="2025-09" db="UniProtKB">
        <authorList>
            <consortium name="Ensembl"/>
        </authorList>
    </citation>
    <scope>IDENTIFICATION</scope>
</reference>
<keyword evidence="1" id="KW-0479">Metal-binding</keyword>
<dbReference type="InterPro" id="IPR032567">
    <property type="entry name" value="RTL1-rel"/>
</dbReference>
<evidence type="ECO:0000259" key="2">
    <source>
        <dbReference type="PROSITE" id="PS50158"/>
    </source>
</evidence>
<evidence type="ECO:0000256" key="1">
    <source>
        <dbReference type="PROSITE-ProRule" id="PRU00047"/>
    </source>
</evidence>
<protein>
    <recommendedName>
        <fullName evidence="2">CCHC-type domain-containing protein</fullName>
    </recommendedName>
</protein>